<dbReference type="EMBL" id="CM001403">
    <property type="protein sequence ID" value="EHQ28400.1"/>
    <property type="molecule type" value="Genomic_DNA"/>
</dbReference>
<evidence type="ECO:0000313" key="9">
    <source>
        <dbReference type="EMBL" id="EHQ28400.1"/>
    </source>
</evidence>
<dbReference type="MEROPS" id="C82.A01"/>
<evidence type="ECO:0000256" key="1">
    <source>
        <dbReference type="ARBA" id="ARBA00004752"/>
    </source>
</evidence>
<dbReference type="UniPathway" id="UPA00219"/>
<evidence type="ECO:0000313" key="10">
    <source>
        <dbReference type="Proteomes" id="UP000002774"/>
    </source>
</evidence>
<dbReference type="STRING" id="714943.Mucpa_4310"/>
<evidence type="ECO:0000256" key="5">
    <source>
        <dbReference type="ARBA" id="ARBA00022984"/>
    </source>
</evidence>
<dbReference type="HOGENOM" id="CLU_032558_2_0_10"/>
<organism evidence="9 10">
    <name type="scientific">Mucilaginibacter paludis DSM 18603</name>
    <dbReference type="NCBI Taxonomy" id="714943"/>
    <lineage>
        <taxon>Bacteria</taxon>
        <taxon>Pseudomonadati</taxon>
        <taxon>Bacteroidota</taxon>
        <taxon>Sphingobacteriia</taxon>
        <taxon>Sphingobacteriales</taxon>
        <taxon>Sphingobacteriaceae</taxon>
        <taxon>Mucilaginibacter</taxon>
    </lineage>
</organism>
<feature type="active site" description="Proton donor/acceptor" evidence="7">
    <location>
        <position position="145"/>
    </location>
</feature>
<dbReference type="GO" id="GO:0071555">
    <property type="term" value="P:cell wall organization"/>
    <property type="evidence" value="ECO:0007669"/>
    <property type="project" value="UniProtKB-UniRule"/>
</dbReference>
<evidence type="ECO:0000256" key="3">
    <source>
        <dbReference type="ARBA" id="ARBA00022679"/>
    </source>
</evidence>
<dbReference type="InterPro" id="IPR005490">
    <property type="entry name" value="LD_TPept_cat_dom"/>
</dbReference>
<dbReference type="AlphaFoldDB" id="H1Y6Z3"/>
<evidence type="ECO:0000256" key="7">
    <source>
        <dbReference type="PROSITE-ProRule" id="PRU01373"/>
    </source>
</evidence>
<keyword evidence="6 7" id="KW-0961">Cell wall biogenesis/degradation</keyword>
<keyword evidence="10" id="KW-1185">Reference proteome</keyword>
<dbReference type="eggNOG" id="COG3034">
    <property type="taxonomic scope" value="Bacteria"/>
</dbReference>
<evidence type="ECO:0000259" key="8">
    <source>
        <dbReference type="PROSITE" id="PS52029"/>
    </source>
</evidence>
<comment type="similarity">
    <text evidence="2">Belongs to the YkuD family.</text>
</comment>
<keyword evidence="4 7" id="KW-0133">Cell shape</keyword>
<feature type="active site" description="Nucleophile" evidence="7">
    <location>
        <position position="153"/>
    </location>
</feature>
<dbReference type="PANTHER" id="PTHR36699:SF1">
    <property type="entry name" value="L,D-TRANSPEPTIDASE YAFK-RELATED"/>
    <property type="match status" value="1"/>
</dbReference>
<dbReference type="OrthoDB" id="9809748at2"/>
<dbReference type="PROSITE" id="PS52029">
    <property type="entry name" value="LD_TPASE"/>
    <property type="match status" value="1"/>
</dbReference>
<dbReference type="InterPro" id="IPR038063">
    <property type="entry name" value="Transpep_catalytic_dom"/>
</dbReference>
<keyword evidence="3" id="KW-0808">Transferase</keyword>
<proteinExistence type="inferred from homology"/>
<dbReference type="Proteomes" id="UP000002774">
    <property type="component" value="Chromosome"/>
</dbReference>
<gene>
    <name evidence="9" type="ORF">Mucpa_4310</name>
</gene>
<dbReference type="GO" id="GO:0004180">
    <property type="term" value="F:carboxypeptidase activity"/>
    <property type="evidence" value="ECO:0007669"/>
    <property type="project" value="UniProtKB-ARBA"/>
</dbReference>
<dbReference type="RefSeq" id="WP_008509194.1">
    <property type="nucleotide sequence ID" value="NZ_CM001403.1"/>
</dbReference>
<dbReference type="SUPFAM" id="SSF141523">
    <property type="entry name" value="L,D-transpeptidase catalytic domain-like"/>
    <property type="match status" value="1"/>
</dbReference>
<reference evidence="9" key="1">
    <citation type="submission" date="2011-09" db="EMBL/GenBank/DDBJ databases">
        <title>The permanent draft genome of Mucilaginibacter paludis DSM 18603.</title>
        <authorList>
            <consortium name="US DOE Joint Genome Institute (JGI-PGF)"/>
            <person name="Lucas S."/>
            <person name="Han J."/>
            <person name="Lapidus A."/>
            <person name="Bruce D."/>
            <person name="Goodwin L."/>
            <person name="Pitluck S."/>
            <person name="Peters L."/>
            <person name="Kyrpides N."/>
            <person name="Mavromatis K."/>
            <person name="Ivanova N."/>
            <person name="Mikhailova N."/>
            <person name="Held B."/>
            <person name="Detter J.C."/>
            <person name="Tapia R."/>
            <person name="Han C."/>
            <person name="Land M."/>
            <person name="Hauser L."/>
            <person name="Markowitz V."/>
            <person name="Cheng J.-F."/>
            <person name="Hugenholtz P."/>
            <person name="Woyke T."/>
            <person name="Wu D."/>
            <person name="Tindall B."/>
            <person name="Brambilla E."/>
            <person name="Klenk H.-P."/>
            <person name="Eisen J.A."/>
        </authorList>
    </citation>
    <scope>NUCLEOTIDE SEQUENCE [LARGE SCALE GENOMIC DNA]</scope>
    <source>
        <strain evidence="9">DSM 18603</strain>
    </source>
</reference>
<sequence length="234" mass="26511">MLKALLVLISFFLLINHPVTDLPDSKLAADVRAAVWPRLEKELNNGGFKAGSPIYIRIFKEEHILEIWVKKDSTYSLFKTYPVCYFSGGFGTKTRINDGKSPEGFYYITPWQLNPVSHYHLAINIGYPNQLEKSKGYTGTDIMIHGHCASIGCYAMTDPLIEEIYTVVYKSLAAGQTAIPLHIFPFKLNATNMKLCAASDYFSFWNNMKAGYDLFESRRIPPVVSVVNKQYAFK</sequence>
<dbReference type="GO" id="GO:0008360">
    <property type="term" value="P:regulation of cell shape"/>
    <property type="evidence" value="ECO:0007669"/>
    <property type="project" value="UniProtKB-UniRule"/>
</dbReference>
<evidence type="ECO:0000256" key="4">
    <source>
        <dbReference type="ARBA" id="ARBA00022960"/>
    </source>
</evidence>
<accession>H1Y6Z3</accession>
<feature type="domain" description="L,D-TPase catalytic" evidence="8">
    <location>
        <begin position="54"/>
        <end position="184"/>
    </location>
</feature>
<dbReference type="CDD" id="cd16913">
    <property type="entry name" value="YkuD_like"/>
    <property type="match status" value="1"/>
</dbReference>
<name>H1Y6Z3_9SPHI</name>
<dbReference type="Pfam" id="PF03734">
    <property type="entry name" value="YkuD"/>
    <property type="match status" value="1"/>
</dbReference>
<evidence type="ECO:0000256" key="2">
    <source>
        <dbReference type="ARBA" id="ARBA00005992"/>
    </source>
</evidence>
<dbReference type="PANTHER" id="PTHR36699">
    <property type="entry name" value="LD-TRANSPEPTIDASE"/>
    <property type="match status" value="1"/>
</dbReference>
<evidence type="ECO:0000256" key="6">
    <source>
        <dbReference type="ARBA" id="ARBA00023316"/>
    </source>
</evidence>
<keyword evidence="5 7" id="KW-0573">Peptidoglycan synthesis</keyword>
<dbReference type="GO" id="GO:0016740">
    <property type="term" value="F:transferase activity"/>
    <property type="evidence" value="ECO:0007669"/>
    <property type="project" value="UniProtKB-KW"/>
</dbReference>
<comment type="pathway">
    <text evidence="1 7">Cell wall biogenesis; peptidoglycan biosynthesis.</text>
</comment>
<dbReference type="GO" id="GO:0009252">
    <property type="term" value="P:peptidoglycan biosynthetic process"/>
    <property type="evidence" value="ECO:0007669"/>
    <property type="project" value="UniProtKB-UniPathway"/>
</dbReference>
<protein>
    <submittedName>
        <fullName evidence="9">ErfK/YbiS/YcfS/YnhG family protein</fullName>
    </submittedName>
</protein>